<dbReference type="AlphaFoldDB" id="A0A0D0FU63"/>
<comment type="caution">
    <text evidence="3">The sequence shown here is derived from an EMBL/GenBank/DDBJ whole genome shotgun (WGS) entry which is preliminary data.</text>
</comment>
<proteinExistence type="predicted"/>
<dbReference type="NCBIfam" id="NF002938">
    <property type="entry name" value="PRK03592.1"/>
    <property type="match status" value="1"/>
</dbReference>
<dbReference type="Gene3D" id="3.40.50.1820">
    <property type="entry name" value="alpha/beta hydrolase"/>
    <property type="match status" value="1"/>
</dbReference>
<dbReference type="OrthoDB" id="9799612at2"/>
<protein>
    <submittedName>
        <fullName evidence="3">Contig77, whole genome shotgun sequence</fullName>
        <ecNumber evidence="3">3.8.1.5</ecNumber>
    </submittedName>
</protein>
<reference evidence="3 4" key="1">
    <citation type="submission" date="2015-01" db="EMBL/GenBank/DDBJ databases">
        <title>Draft genome sequence of Pedobacter sp. NL19 isolated from sludge of an effluent treatment pond in an abandoned uranium mine.</title>
        <authorList>
            <person name="Santos T."/>
            <person name="Caetano T."/>
            <person name="Covas C."/>
            <person name="Cruz A."/>
            <person name="Mendo S."/>
        </authorList>
    </citation>
    <scope>NUCLEOTIDE SEQUENCE [LARGE SCALE GENOMIC DNA]</scope>
    <source>
        <strain evidence="3 4">NL19</strain>
    </source>
</reference>
<dbReference type="InterPro" id="IPR000639">
    <property type="entry name" value="Epox_hydrolase-like"/>
</dbReference>
<accession>A0A0D0FU63</accession>
<evidence type="ECO:0000313" key="4">
    <source>
        <dbReference type="Proteomes" id="UP000032049"/>
    </source>
</evidence>
<feature type="domain" description="AB hydrolase-1" evidence="2">
    <location>
        <begin position="32"/>
        <end position="165"/>
    </location>
</feature>
<dbReference type="GO" id="GO:0018786">
    <property type="term" value="F:haloalkane dehalogenase activity"/>
    <property type="evidence" value="ECO:0007669"/>
    <property type="project" value="UniProtKB-EC"/>
</dbReference>
<dbReference type="Proteomes" id="UP000032049">
    <property type="component" value="Unassembled WGS sequence"/>
</dbReference>
<evidence type="ECO:0000259" key="2">
    <source>
        <dbReference type="Pfam" id="PF00561"/>
    </source>
</evidence>
<evidence type="ECO:0000256" key="1">
    <source>
        <dbReference type="ARBA" id="ARBA00022801"/>
    </source>
</evidence>
<dbReference type="Pfam" id="PF00561">
    <property type="entry name" value="Abhydrolase_1"/>
    <property type="match status" value="1"/>
</dbReference>
<name>A0A0D0FU63_9SPHI</name>
<dbReference type="InterPro" id="IPR029058">
    <property type="entry name" value="AB_hydrolase_fold"/>
</dbReference>
<dbReference type="PANTHER" id="PTHR43329">
    <property type="entry name" value="EPOXIDE HYDROLASE"/>
    <property type="match status" value="1"/>
</dbReference>
<evidence type="ECO:0000313" key="3">
    <source>
        <dbReference type="EMBL" id="KIO75989.1"/>
    </source>
</evidence>
<keyword evidence="1 3" id="KW-0378">Hydrolase</keyword>
<dbReference type="InterPro" id="IPR000073">
    <property type="entry name" value="AB_hydrolase_1"/>
</dbReference>
<dbReference type="PRINTS" id="PR00412">
    <property type="entry name" value="EPOXHYDRLASE"/>
</dbReference>
<organism evidence="3 4">
    <name type="scientific">Pedobacter lusitanus</name>
    <dbReference type="NCBI Taxonomy" id="1503925"/>
    <lineage>
        <taxon>Bacteria</taxon>
        <taxon>Pseudomonadati</taxon>
        <taxon>Bacteroidota</taxon>
        <taxon>Sphingobacteriia</taxon>
        <taxon>Sphingobacteriales</taxon>
        <taxon>Sphingobacteriaceae</taxon>
        <taxon>Pedobacter</taxon>
    </lineage>
</organism>
<dbReference type="STRING" id="1503925.TH53_17525"/>
<dbReference type="EC" id="3.8.1.5" evidence="3"/>
<dbReference type="SUPFAM" id="SSF53474">
    <property type="entry name" value="alpha/beta-Hydrolases"/>
    <property type="match status" value="1"/>
</dbReference>
<gene>
    <name evidence="3" type="ORF">TH53_17525</name>
</gene>
<keyword evidence="4" id="KW-1185">Reference proteome</keyword>
<dbReference type="EMBL" id="JXRA01000077">
    <property type="protein sequence ID" value="KIO75989.1"/>
    <property type="molecule type" value="Genomic_DNA"/>
</dbReference>
<sequence>MDNKLFGFPFQKKFREINGVNMAYIEEGEGDPIVFLHGNPTSSYIWRNILPHMQKLGRCIAPDLMGMGDSSKLLNSNSHTFAENAKYVNELFEQLGINRNIIFVVHDWGAALAFDWASRHSEAVKGIVYMEAVMRLKTWSELPPPAEQFFKAIRSEKGEGMVLQQNALIEFNLSGSVLRQLSPEEMDQYRRPFKDAGEGRRPMLNWARQLPFEGEPVNIVKIVSDYNNWLAHSPISKLFIEANPGTQSEKEKEFCNTLSNQTHVTVKGHHHLQEDSPDEIGTAISKWIQKLK</sequence>